<dbReference type="Proteomes" id="UP000299102">
    <property type="component" value="Unassembled WGS sequence"/>
</dbReference>
<organism evidence="2 3">
    <name type="scientific">Eumeta variegata</name>
    <name type="common">Bagworm moth</name>
    <name type="synonym">Eumeta japonica</name>
    <dbReference type="NCBI Taxonomy" id="151549"/>
    <lineage>
        <taxon>Eukaryota</taxon>
        <taxon>Metazoa</taxon>
        <taxon>Ecdysozoa</taxon>
        <taxon>Arthropoda</taxon>
        <taxon>Hexapoda</taxon>
        <taxon>Insecta</taxon>
        <taxon>Pterygota</taxon>
        <taxon>Neoptera</taxon>
        <taxon>Endopterygota</taxon>
        <taxon>Lepidoptera</taxon>
        <taxon>Glossata</taxon>
        <taxon>Ditrysia</taxon>
        <taxon>Tineoidea</taxon>
        <taxon>Psychidae</taxon>
        <taxon>Oiketicinae</taxon>
        <taxon>Eumeta</taxon>
    </lineage>
</organism>
<evidence type="ECO:0000313" key="3">
    <source>
        <dbReference type="Proteomes" id="UP000299102"/>
    </source>
</evidence>
<sequence>MYGWRALNTLTDGLGYPRDAAHPVMGFDPPALCTILAFHTLELPRDPVGRTHNLQHSAEVGVWGPCCRRSRDRGLADAAAGAMLPNVMHGISREMKTALHIERVKRGVPESTPRGLINQNKSRSEISSKENNAHTARLGEYAHTNTSGTRDTRLSKSRDSNKAGGSASRHIKYLFITRQDSALKNDSTLFPLLISVFVQSAEIPSAPSRQLAFYYPNEDKERVPSKLTSITPETSPKLRVFTSSDDHQLSGDLMLGRL</sequence>
<feature type="region of interest" description="Disordered" evidence="1">
    <location>
        <begin position="107"/>
        <end position="165"/>
    </location>
</feature>
<dbReference type="AlphaFoldDB" id="A0A4C1XIJ3"/>
<gene>
    <name evidence="2" type="ORF">EVAR_53845_1</name>
</gene>
<reference evidence="2 3" key="1">
    <citation type="journal article" date="2019" name="Commun. Biol.">
        <title>The bagworm genome reveals a unique fibroin gene that provides high tensile strength.</title>
        <authorList>
            <person name="Kono N."/>
            <person name="Nakamura H."/>
            <person name="Ohtoshi R."/>
            <person name="Tomita M."/>
            <person name="Numata K."/>
            <person name="Arakawa K."/>
        </authorList>
    </citation>
    <scope>NUCLEOTIDE SEQUENCE [LARGE SCALE GENOMIC DNA]</scope>
</reference>
<comment type="caution">
    <text evidence="2">The sequence shown here is derived from an EMBL/GenBank/DDBJ whole genome shotgun (WGS) entry which is preliminary data.</text>
</comment>
<proteinExistence type="predicted"/>
<evidence type="ECO:0000256" key="1">
    <source>
        <dbReference type="SAM" id="MobiDB-lite"/>
    </source>
</evidence>
<protein>
    <submittedName>
        <fullName evidence="2">Uncharacterized protein</fullName>
    </submittedName>
</protein>
<feature type="compositionally biased region" description="Basic and acidic residues" evidence="1">
    <location>
        <begin position="122"/>
        <end position="132"/>
    </location>
</feature>
<accession>A0A4C1XIJ3</accession>
<evidence type="ECO:0000313" key="2">
    <source>
        <dbReference type="EMBL" id="GBP62067.1"/>
    </source>
</evidence>
<feature type="compositionally biased region" description="Basic and acidic residues" evidence="1">
    <location>
        <begin position="150"/>
        <end position="161"/>
    </location>
</feature>
<keyword evidence="3" id="KW-1185">Reference proteome</keyword>
<name>A0A4C1XIJ3_EUMVA</name>
<dbReference type="EMBL" id="BGZK01000831">
    <property type="protein sequence ID" value="GBP62067.1"/>
    <property type="molecule type" value="Genomic_DNA"/>
</dbReference>